<evidence type="ECO:0000313" key="2">
    <source>
        <dbReference type="WBParaSite" id="PgR012_g157_t02"/>
    </source>
</evidence>
<sequence>IIYRRFERSIERLSETMVSRLVDTIQTKEGAVALNFENMRSSRSTRRGKTKNIPSPHALTLRVRYCSLYLISSFIN</sequence>
<keyword evidence="1" id="KW-1185">Reference proteome</keyword>
<evidence type="ECO:0000313" key="3">
    <source>
        <dbReference type="WBParaSite" id="PgR012_g157_t05"/>
    </source>
</evidence>
<proteinExistence type="predicted"/>
<organism evidence="1 3">
    <name type="scientific">Parascaris univalens</name>
    <name type="common">Nematode worm</name>
    <dbReference type="NCBI Taxonomy" id="6257"/>
    <lineage>
        <taxon>Eukaryota</taxon>
        <taxon>Metazoa</taxon>
        <taxon>Ecdysozoa</taxon>
        <taxon>Nematoda</taxon>
        <taxon>Chromadorea</taxon>
        <taxon>Rhabditida</taxon>
        <taxon>Spirurina</taxon>
        <taxon>Ascaridomorpha</taxon>
        <taxon>Ascaridoidea</taxon>
        <taxon>Ascarididae</taxon>
        <taxon>Parascaris</taxon>
    </lineage>
</organism>
<evidence type="ECO:0000313" key="1">
    <source>
        <dbReference type="Proteomes" id="UP000887569"/>
    </source>
</evidence>
<accession>A0A915AP07</accession>
<protein>
    <submittedName>
        <fullName evidence="2 3">Tyrosine-protein phosphatase domain-containing protein</fullName>
    </submittedName>
</protein>
<name>A0A915AP07_PARUN</name>
<dbReference type="AlphaFoldDB" id="A0A915AP07"/>
<dbReference type="WBParaSite" id="PgR012_g157_t02">
    <property type="protein sequence ID" value="PgR012_g157_t02"/>
    <property type="gene ID" value="PgR012_g157"/>
</dbReference>
<reference evidence="2 3" key="1">
    <citation type="submission" date="2022-11" db="UniProtKB">
        <authorList>
            <consortium name="WormBaseParasite"/>
        </authorList>
    </citation>
    <scope>IDENTIFICATION</scope>
</reference>
<dbReference type="WBParaSite" id="PgR012_g157_t05">
    <property type="protein sequence ID" value="PgR012_g157_t05"/>
    <property type="gene ID" value="PgR012_g157"/>
</dbReference>
<dbReference type="Proteomes" id="UP000887569">
    <property type="component" value="Unplaced"/>
</dbReference>